<accession>A0AAV7E5W1</accession>
<dbReference type="GO" id="GO:0043565">
    <property type="term" value="F:sequence-specific DNA binding"/>
    <property type="evidence" value="ECO:0007669"/>
    <property type="project" value="InterPro"/>
</dbReference>
<organism evidence="8 9">
    <name type="scientific">Aristolochia fimbriata</name>
    <name type="common">White veined hardy Dutchman's pipe vine</name>
    <dbReference type="NCBI Taxonomy" id="158543"/>
    <lineage>
        <taxon>Eukaryota</taxon>
        <taxon>Viridiplantae</taxon>
        <taxon>Streptophyta</taxon>
        <taxon>Embryophyta</taxon>
        <taxon>Tracheophyta</taxon>
        <taxon>Spermatophyta</taxon>
        <taxon>Magnoliopsida</taxon>
        <taxon>Magnoliidae</taxon>
        <taxon>Piperales</taxon>
        <taxon>Aristolochiaceae</taxon>
        <taxon>Aristolochia</taxon>
    </lineage>
</organism>
<keyword evidence="5" id="KW-0539">Nucleus</keyword>
<feature type="domain" description="WRKY" evidence="7">
    <location>
        <begin position="192"/>
        <end position="255"/>
    </location>
</feature>
<dbReference type="SMART" id="SM00774">
    <property type="entry name" value="WRKY"/>
    <property type="match status" value="1"/>
</dbReference>
<keyword evidence="4" id="KW-0804">Transcription</keyword>
<dbReference type="Proteomes" id="UP000825729">
    <property type="component" value="Unassembled WGS sequence"/>
</dbReference>
<evidence type="ECO:0000256" key="5">
    <source>
        <dbReference type="ARBA" id="ARBA00023242"/>
    </source>
</evidence>
<dbReference type="InterPro" id="IPR036576">
    <property type="entry name" value="WRKY_dom_sf"/>
</dbReference>
<evidence type="ECO:0000256" key="3">
    <source>
        <dbReference type="ARBA" id="ARBA00023125"/>
    </source>
</evidence>
<evidence type="ECO:0000256" key="1">
    <source>
        <dbReference type="ARBA" id="ARBA00004123"/>
    </source>
</evidence>
<evidence type="ECO:0000256" key="2">
    <source>
        <dbReference type="ARBA" id="ARBA00023015"/>
    </source>
</evidence>
<dbReference type="EMBL" id="JAINDJ010000006">
    <property type="protein sequence ID" value="KAG9443246.1"/>
    <property type="molecule type" value="Genomic_DNA"/>
</dbReference>
<dbReference type="PANTHER" id="PTHR31282">
    <property type="entry name" value="WRKY TRANSCRIPTION FACTOR 21-RELATED"/>
    <property type="match status" value="1"/>
</dbReference>
<dbReference type="InterPro" id="IPR044810">
    <property type="entry name" value="WRKY_plant"/>
</dbReference>
<evidence type="ECO:0000256" key="4">
    <source>
        <dbReference type="ARBA" id="ARBA00023163"/>
    </source>
</evidence>
<keyword evidence="3" id="KW-0238">DNA-binding</keyword>
<evidence type="ECO:0000256" key="6">
    <source>
        <dbReference type="SAM" id="MobiDB-lite"/>
    </source>
</evidence>
<evidence type="ECO:0000313" key="9">
    <source>
        <dbReference type="Proteomes" id="UP000825729"/>
    </source>
</evidence>
<evidence type="ECO:0000259" key="7">
    <source>
        <dbReference type="PROSITE" id="PS50811"/>
    </source>
</evidence>
<name>A0AAV7E5W1_ARIFI</name>
<dbReference type="GO" id="GO:0005634">
    <property type="term" value="C:nucleus"/>
    <property type="evidence" value="ECO:0007669"/>
    <property type="project" value="UniProtKB-SubCell"/>
</dbReference>
<proteinExistence type="predicted"/>
<dbReference type="Gene3D" id="2.20.25.80">
    <property type="entry name" value="WRKY domain"/>
    <property type="match status" value="1"/>
</dbReference>
<keyword evidence="2" id="KW-0805">Transcription regulation</keyword>
<protein>
    <recommendedName>
        <fullName evidence="7">WRKY domain-containing protein</fullName>
    </recommendedName>
</protein>
<comment type="caution">
    <text evidence="8">The sequence shown here is derived from an EMBL/GenBank/DDBJ whole genome shotgun (WGS) entry which is preliminary data.</text>
</comment>
<dbReference type="Pfam" id="PF03106">
    <property type="entry name" value="WRKY"/>
    <property type="match status" value="1"/>
</dbReference>
<feature type="compositionally biased region" description="Pro residues" evidence="6">
    <location>
        <begin position="1"/>
        <end position="21"/>
    </location>
</feature>
<keyword evidence="9" id="KW-1185">Reference proteome</keyword>
<dbReference type="PROSITE" id="PS50811">
    <property type="entry name" value="WRKY"/>
    <property type="match status" value="1"/>
</dbReference>
<reference evidence="8 9" key="1">
    <citation type="submission" date="2021-07" db="EMBL/GenBank/DDBJ databases">
        <title>The Aristolochia fimbriata genome: insights into angiosperm evolution, floral development and chemical biosynthesis.</title>
        <authorList>
            <person name="Jiao Y."/>
        </authorList>
    </citation>
    <scope>NUCLEOTIDE SEQUENCE [LARGE SCALE GENOMIC DNA]</scope>
    <source>
        <strain evidence="8">IBCAS-2021</strain>
        <tissue evidence="8">Leaf</tissue>
    </source>
</reference>
<feature type="region of interest" description="Disordered" evidence="6">
    <location>
        <begin position="51"/>
        <end position="84"/>
    </location>
</feature>
<feature type="region of interest" description="Disordered" evidence="6">
    <location>
        <begin position="1"/>
        <end position="23"/>
    </location>
</feature>
<sequence length="457" mass="50177">MEAATSPPPPQPASAPSPPPCSTVREVMVKGREMSKKLQILLPGIFRAGDHQAAQPPHCYSSSSSLKIKTEPPPPPPPPHHDDDQEVLKVVAEPTTSEGILHLQLAAAALVGDILRSFTQAITILDGAADNHHDDNAGSCSCSCSCCCKSTNTTTTSAAAAASAYGKKKLPPAGRDGRGTYKRRRTDDTWTKETTNLDDGYGWRKYGQKAILGTNHPRSYFRCTHKYEQGCEASKQVQLKEDGSGLHVVTYMGHHTCCRDSQYKPSPILIIDTEEEVVPNYNNYIDKSAGEYVFNFLEEKEQQHEPKMMSFSFTTTSGKQLELMKKSSTGSSRTATHLINHNICSTSSHTSLSSHDQLHDHDHNNNNKYLAVQGRVHDGYHHKPAVNIKEISMSSDEGAGENMVSAGVCSSSVSSSYNYMQEADQDNSATVDDDSVSIQDILINFDDHEDWFFSHTF</sequence>
<dbReference type="InterPro" id="IPR003657">
    <property type="entry name" value="WRKY_dom"/>
</dbReference>
<gene>
    <name evidence="8" type="ORF">H6P81_014586</name>
</gene>
<dbReference type="AlphaFoldDB" id="A0AAV7E5W1"/>
<dbReference type="SUPFAM" id="SSF118290">
    <property type="entry name" value="WRKY DNA-binding domain"/>
    <property type="match status" value="1"/>
</dbReference>
<dbReference type="GO" id="GO:0003700">
    <property type="term" value="F:DNA-binding transcription factor activity"/>
    <property type="evidence" value="ECO:0007669"/>
    <property type="project" value="InterPro"/>
</dbReference>
<evidence type="ECO:0000313" key="8">
    <source>
        <dbReference type="EMBL" id="KAG9443246.1"/>
    </source>
</evidence>
<comment type="subcellular location">
    <subcellularLocation>
        <location evidence="1">Nucleus</location>
    </subcellularLocation>
</comment>